<dbReference type="Pfam" id="PF12796">
    <property type="entry name" value="Ank_2"/>
    <property type="match status" value="2"/>
</dbReference>
<evidence type="ECO:0000256" key="2">
    <source>
        <dbReference type="ARBA" id="ARBA00023043"/>
    </source>
</evidence>
<sequence length="239" mass="24673">MYAAQHGHLAVVDRLLAAGADPSYCDETNEARATALQQVATYARGDAEEVAKSLIRAGAPVDEEGPAPPLWRTVEHNQAGVARVLLEAGANVNVRRQGLTALMAACNIDQGVPVPQPGKAAPMAGRPALVKVLLEFGADTEVFDSTTDIDGGNALYHAARQGHTACVGALLDHGVTMDTICMEDGAAKGYHAQTALMGAVSGGHAETVALLLDRGADVGVTNKDGFNALWKSDAALLGV</sequence>
<proteinExistence type="predicted"/>
<dbReference type="PROSITE" id="PS50175">
    <property type="entry name" value="ASP_PROT_RETROV"/>
    <property type="match status" value="1"/>
</dbReference>
<keyword evidence="1" id="KW-0677">Repeat</keyword>
<gene>
    <name evidence="5" type="ORF">PECAL_3P22670</name>
</gene>
<evidence type="ECO:0000256" key="3">
    <source>
        <dbReference type="PROSITE-ProRule" id="PRU00023"/>
    </source>
</evidence>
<dbReference type="PROSITE" id="PS50297">
    <property type="entry name" value="ANK_REP_REGION"/>
    <property type="match status" value="2"/>
</dbReference>
<keyword evidence="6" id="KW-1185">Reference proteome</keyword>
<dbReference type="AlphaFoldDB" id="A0A8J2SH04"/>
<dbReference type="PROSITE" id="PS50088">
    <property type="entry name" value="ANK_REPEAT"/>
    <property type="match status" value="3"/>
</dbReference>
<dbReference type="SUPFAM" id="SSF48403">
    <property type="entry name" value="Ankyrin repeat"/>
    <property type="match status" value="1"/>
</dbReference>
<evidence type="ECO:0000313" key="6">
    <source>
        <dbReference type="Proteomes" id="UP000789595"/>
    </source>
</evidence>
<protein>
    <recommendedName>
        <fullName evidence="4">Peptidase A2 domain-containing protein</fullName>
    </recommendedName>
</protein>
<dbReference type="Gene3D" id="1.25.40.20">
    <property type="entry name" value="Ankyrin repeat-containing domain"/>
    <property type="match status" value="2"/>
</dbReference>
<dbReference type="GO" id="GO:0006508">
    <property type="term" value="P:proteolysis"/>
    <property type="evidence" value="ECO:0007669"/>
    <property type="project" value="InterPro"/>
</dbReference>
<dbReference type="InterPro" id="IPR036770">
    <property type="entry name" value="Ankyrin_rpt-contain_sf"/>
</dbReference>
<dbReference type="Proteomes" id="UP000789595">
    <property type="component" value="Unassembled WGS sequence"/>
</dbReference>
<comment type="caution">
    <text evidence="5">The sequence shown here is derived from an EMBL/GenBank/DDBJ whole genome shotgun (WGS) entry which is preliminary data.</text>
</comment>
<feature type="repeat" description="ANK" evidence="3">
    <location>
        <begin position="1"/>
        <end position="27"/>
    </location>
</feature>
<name>A0A8J2SH04_9STRA</name>
<organism evidence="5 6">
    <name type="scientific">Pelagomonas calceolata</name>
    <dbReference type="NCBI Taxonomy" id="35677"/>
    <lineage>
        <taxon>Eukaryota</taxon>
        <taxon>Sar</taxon>
        <taxon>Stramenopiles</taxon>
        <taxon>Ochrophyta</taxon>
        <taxon>Pelagophyceae</taxon>
        <taxon>Pelagomonadales</taxon>
        <taxon>Pelagomonadaceae</taxon>
        <taxon>Pelagomonas</taxon>
    </lineage>
</organism>
<keyword evidence="2 3" id="KW-0040">ANK repeat</keyword>
<feature type="domain" description="Peptidase A2" evidence="4">
    <location>
        <begin position="208"/>
        <end position="239"/>
    </location>
</feature>
<evidence type="ECO:0000259" key="4">
    <source>
        <dbReference type="PROSITE" id="PS50175"/>
    </source>
</evidence>
<evidence type="ECO:0000256" key="1">
    <source>
        <dbReference type="ARBA" id="ARBA00022737"/>
    </source>
</evidence>
<dbReference type="SMART" id="SM00248">
    <property type="entry name" value="ANK"/>
    <property type="match status" value="6"/>
</dbReference>
<feature type="repeat" description="ANK" evidence="3">
    <location>
        <begin position="150"/>
        <end position="182"/>
    </location>
</feature>
<dbReference type="PANTHER" id="PTHR24173">
    <property type="entry name" value="ANKYRIN REPEAT CONTAINING"/>
    <property type="match status" value="1"/>
</dbReference>
<dbReference type="InterPro" id="IPR002110">
    <property type="entry name" value="Ankyrin_rpt"/>
</dbReference>
<reference evidence="5" key="1">
    <citation type="submission" date="2021-11" db="EMBL/GenBank/DDBJ databases">
        <authorList>
            <consortium name="Genoscope - CEA"/>
            <person name="William W."/>
        </authorList>
    </citation>
    <scope>NUCLEOTIDE SEQUENCE</scope>
</reference>
<dbReference type="InterPro" id="IPR001995">
    <property type="entry name" value="Peptidase_A2_cat"/>
</dbReference>
<dbReference type="OrthoDB" id="4772757at2759"/>
<dbReference type="PANTHER" id="PTHR24173:SF74">
    <property type="entry name" value="ANKYRIN REPEAT DOMAIN-CONTAINING PROTEIN 16"/>
    <property type="match status" value="1"/>
</dbReference>
<evidence type="ECO:0000313" key="5">
    <source>
        <dbReference type="EMBL" id="CAH0372283.1"/>
    </source>
</evidence>
<dbReference type="GO" id="GO:0004190">
    <property type="term" value="F:aspartic-type endopeptidase activity"/>
    <property type="evidence" value="ECO:0007669"/>
    <property type="project" value="InterPro"/>
</dbReference>
<accession>A0A8J2SH04</accession>
<dbReference type="EMBL" id="CAKKNE010000003">
    <property type="protein sequence ID" value="CAH0372283.1"/>
    <property type="molecule type" value="Genomic_DNA"/>
</dbReference>
<feature type="repeat" description="ANK" evidence="3">
    <location>
        <begin position="191"/>
        <end position="223"/>
    </location>
</feature>